<dbReference type="AlphaFoldDB" id="A0A6A7AAT8"/>
<dbReference type="EMBL" id="MU006219">
    <property type="protein sequence ID" value="KAF2830326.1"/>
    <property type="molecule type" value="Genomic_DNA"/>
</dbReference>
<dbReference type="Proteomes" id="UP000799424">
    <property type="component" value="Unassembled WGS sequence"/>
</dbReference>
<sequence length="108" mass="11776">MSRITRTRLPPPRTSLRCIGIPDAHDALAVYFRWVRQARYYRADAAMGPEGTSSVAALHGEQQLPLAPVARARVVVDGASLSRDLTCVGAWAEAGRMEGYPLELDILA</sequence>
<proteinExistence type="predicted"/>
<protein>
    <submittedName>
        <fullName evidence="1">Uncharacterized protein</fullName>
    </submittedName>
</protein>
<dbReference type="OrthoDB" id="3780845at2759"/>
<organism evidence="1 2">
    <name type="scientific">Ophiobolus disseminans</name>
    <dbReference type="NCBI Taxonomy" id="1469910"/>
    <lineage>
        <taxon>Eukaryota</taxon>
        <taxon>Fungi</taxon>
        <taxon>Dikarya</taxon>
        <taxon>Ascomycota</taxon>
        <taxon>Pezizomycotina</taxon>
        <taxon>Dothideomycetes</taxon>
        <taxon>Pleosporomycetidae</taxon>
        <taxon>Pleosporales</taxon>
        <taxon>Pleosporineae</taxon>
        <taxon>Phaeosphaeriaceae</taxon>
        <taxon>Ophiobolus</taxon>
    </lineage>
</organism>
<evidence type="ECO:0000313" key="1">
    <source>
        <dbReference type="EMBL" id="KAF2830326.1"/>
    </source>
</evidence>
<accession>A0A6A7AAT8</accession>
<evidence type="ECO:0000313" key="2">
    <source>
        <dbReference type="Proteomes" id="UP000799424"/>
    </source>
</evidence>
<reference evidence="1" key="1">
    <citation type="journal article" date="2020" name="Stud. Mycol.">
        <title>101 Dothideomycetes genomes: a test case for predicting lifestyles and emergence of pathogens.</title>
        <authorList>
            <person name="Haridas S."/>
            <person name="Albert R."/>
            <person name="Binder M."/>
            <person name="Bloem J."/>
            <person name="Labutti K."/>
            <person name="Salamov A."/>
            <person name="Andreopoulos B."/>
            <person name="Baker S."/>
            <person name="Barry K."/>
            <person name="Bills G."/>
            <person name="Bluhm B."/>
            <person name="Cannon C."/>
            <person name="Castanera R."/>
            <person name="Culley D."/>
            <person name="Daum C."/>
            <person name="Ezra D."/>
            <person name="Gonzalez J."/>
            <person name="Henrissat B."/>
            <person name="Kuo A."/>
            <person name="Liang C."/>
            <person name="Lipzen A."/>
            <person name="Lutzoni F."/>
            <person name="Magnuson J."/>
            <person name="Mondo S."/>
            <person name="Nolan M."/>
            <person name="Ohm R."/>
            <person name="Pangilinan J."/>
            <person name="Park H.-J."/>
            <person name="Ramirez L."/>
            <person name="Alfaro M."/>
            <person name="Sun H."/>
            <person name="Tritt A."/>
            <person name="Yoshinaga Y."/>
            <person name="Zwiers L.-H."/>
            <person name="Turgeon B."/>
            <person name="Goodwin S."/>
            <person name="Spatafora J."/>
            <person name="Crous P."/>
            <person name="Grigoriev I."/>
        </authorList>
    </citation>
    <scope>NUCLEOTIDE SEQUENCE</scope>
    <source>
        <strain evidence="1">CBS 113818</strain>
    </source>
</reference>
<gene>
    <name evidence="1" type="ORF">CC86DRAFT_367111</name>
</gene>
<name>A0A6A7AAT8_9PLEO</name>
<keyword evidence="2" id="KW-1185">Reference proteome</keyword>